<dbReference type="RefSeq" id="WP_394393002.1">
    <property type="nucleotide sequence ID" value="NZ_JBIENY010000071.1"/>
</dbReference>
<comment type="caution">
    <text evidence="2">The sequence shown here is derived from an EMBL/GenBank/DDBJ whole genome shotgun (WGS) entry which is preliminary data.</text>
</comment>
<dbReference type="Proteomes" id="UP001605990">
    <property type="component" value="Unassembled WGS sequence"/>
</dbReference>
<reference evidence="2 3" key="1">
    <citation type="submission" date="2024-10" db="EMBL/GenBank/DDBJ databases">
        <title>Draft genome assembly of a novel steroid transforming actinomycete isolated from African clawed frog Xenopus laevis.</title>
        <authorList>
            <person name="Bragin E."/>
            <person name="Kollerov V."/>
            <person name="Donova M.V."/>
        </authorList>
    </citation>
    <scope>NUCLEOTIDE SEQUENCE [LARGE SCALE GENOMIC DNA]</scope>
    <source>
        <strain evidence="2 3">MTOC-St3</strain>
    </source>
</reference>
<evidence type="ECO:0000256" key="1">
    <source>
        <dbReference type="SAM" id="MobiDB-lite"/>
    </source>
</evidence>
<sequence>PHWGGDRPPAPRTPASVRASGAFHGPHRVNPSPVGPSLADRALAGRSPEPRRRLRAPSHPAPRASERGIM</sequence>
<feature type="region of interest" description="Disordered" evidence="1">
    <location>
        <begin position="1"/>
        <end position="70"/>
    </location>
</feature>
<feature type="non-terminal residue" evidence="2">
    <location>
        <position position="1"/>
    </location>
</feature>
<evidence type="ECO:0000313" key="3">
    <source>
        <dbReference type="Proteomes" id="UP001605990"/>
    </source>
</evidence>
<organism evidence="2 3">
    <name type="scientific">Streptomyces rochei</name>
    <name type="common">Streptomyces parvullus</name>
    <dbReference type="NCBI Taxonomy" id="1928"/>
    <lineage>
        <taxon>Bacteria</taxon>
        <taxon>Bacillati</taxon>
        <taxon>Actinomycetota</taxon>
        <taxon>Actinomycetes</taxon>
        <taxon>Kitasatosporales</taxon>
        <taxon>Streptomycetaceae</taxon>
        <taxon>Streptomyces</taxon>
        <taxon>Streptomyces rochei group</taxon>
    </lineage>
</organism>
<accession>A0ABW7DV27</accession>
<dbReference type="EMBL" id="JBIENY010000071">
    <property type="protein sequence ID" value="MFG6294713.1"/>
    <property type="molecule type" value="Genomic_DNA"/>
</dbReference>
<keyword evidence="3" id="KW-1185">Reference proteome</keyword>
<evidence type="ECO:0000313" key="2">
    <source>
        <dbReference type="EMBL" id="MFG6294713.1"/>
    </source>
</evidence>
<name>A0ABW7DV27_STRRO</name>
<gene>
    <name evidence="2" type="ORF">ACGU38_04970</name>
</gene>
<proteinExistence type="predicted"/>
<protein>
    <submittedName>
        <fullName evidence="2">Uncharacterized protein</fullName>
    </submittedName>
</protein>